<comment type="caution">
    <text evidence="1">The sequence shown here is derived from an EMBL/GenBank/DDBJ whole genome shotgun (WGS) entry which is preliminary data.</text>
</comment>
<evidence type="ECO:0000313" key="1">
    <source>
        <dbReference type="EMBL" id="KAA8573024.1"/>
    </source>
</evidence>
<keyword evidence="2" id="KW-1185">Reference proteome</keyword>
<reference evidence="1 2" key="1">
    <citation type="submission" date="2019-06" db="EMBL/GenBank/DDBJ databases">
        <title>Genome Sequence of the Brown Rot Fungal Pathogen Monilinia fructicola.</title>
        <authorList>
            <person name="De Miccolis Angelini R.M."/>
            <person name="Landi L."/>
            <person name="Abate D."/>
            <person name="Pollastro S."/>
            <person name="Romanazzi G."/>
            <person name="Faretra F."/>
        </authorList>
    </citation>
    <scope>NUCLEOTIDE SEQUENCE [LARGE SCALE GENOMIC DNA]</scope>
    <source>
        <strain evidence="1 2">Mfrc123</strain>
    </source>
</reference>
<gene>
    <name evidence="1" type="ORF">EYC84_003566</name>
</gene>
<proteinExistence type="predicted"/>
<sequence length="166" mass="17831">MVTVDPSPDLRYLRYRDQAENAVLRVVVISCTIEPIFCSVHVARIATKLQTTTTTTSLATGAVGWGWCNILNTANLHAGTGKSTESGLSTWTWSLGSFLSGFLPPVARILMWRAVMPNSLQRAANILSSQHSSVWGRLVTIGLDLHSTGDTADGFAATGITQKVSL</sequence>
<dbReference type="AlphaFoldDB" id="A0A5M9JU18"/>
<organism evidence="1 2">
    <name type="scientific">Monilinia fructicola</name>
    <name type="common">Brown rot fungus</name>
    <name type="synonym">Ciboria fructicola</name>
    <dbReference type="NCBI Taxonomy" id="38448"/>
    <lineage>
        <taxon>Eukaryota</taxon>
        <taxon>Fungi</taxon>
        <taxon>Dikarya</taxon>
        <taxon>Ascomycota</taxon>
        <taxon>Pezizomycotina</taxon>
        <taxon>Leotiomycetes</taxon>
        <taxon>Helotiales</taxon>
        <taxon>Sclerotiniaceae</taxon>
        <taxon>Monilinia</taxon>
    </lineage>
</organism>
<protein>
    <submittedName>
        <fullName evidence="1">Uncharacterized protein</fullName>
    </submittedName>
</protein>
<name>A0A5M9JU18_MONFR</name>
<accession>A0A5M9JU18</accession>
<dbReference type="EMBL" id="VICG01000004">
    <property type="protein sequence ID" value="KAA8573024.1"/>
    <property type="molecule type" value="Genomic_DNA"/>
</dbReference>
<evidence type="ECO:0000313" key="2">
    <source>
        <dbReference type="Proteomes" id="UP000322873"/>
    </source>
</evidence>
<dbReference type="Proteomes" id="UP000322873">
    <property type="component" value="Unassembled WGS sequence"/>
</dbReference>